<gene>
    <name evidence="9" type="ORF">VE01_02097</name>
</gene>
<comment type="similarity">
    <text evidence="2 7">Belongs to the purine-cytosine permease (2.A.39) family.</text>
</comment>
<feature type="transmembrane region" description="Helical" evidence="8">
    <location>
        <begin position="297"/>
        <end position="318"/>
    </location>
</feature>
<reference evidence="9 10" key="1">
    <citation type="submission" date="2016-03" db="EMBL/GenBank/DDBJ databases">
        <title>Comparative genomics of Pseudogymnoascus destructans, the fungus causing white-nose syndrome of bats.</title>
        <authorList>
            <person name="Palmer J.M."/>
            <person name="Drees K.P."/>
            <person name="Foster J.T."/>
            <person name="Lindner D.L."/>
        </authorList>
    </citation>
    <scope>NUCLEOTIDE SEQUENCE [LARGE SCALE GENOMIC DNA]</scope>
    <source>
        <strain evidence="9 10">UAMH 10579</strain>
    </source>
</reference>
<dbReference type="OrthoDB" id="5428495at2759"/>
<evidence type="ECO:0000313" key="9">
    <source>
        <dbReference type="EMBL" id="OBT99650.1"/>
    </source>
</evidence>
<dbReference type="GeneID" id="28835483"/>
<evidence type="ECO:0008006" key="11">
    <source>
        <dbReference type="Google" id="ProtNLM"/>
    </source>
</evidence>
<evidence type="ECO:0000256" key="7">
    <source>
        <dbReference type="PIRNR" id="PIRNR002744"/>
    </source>
</evidence>
<evidence type="ECO:0000256" key="8">
    <source>
        <dbReference type="SAM" id="Phobius"/>
    </source>
</evidence>
<reference evidence="10" key="2">
    <citation type="journal article" date="2018" name="Nat. Commun.">
        <title>Extreme sensitivity to ultraviolet light in the fungal pathogen causing white-nose syndrome of bats.</title>
        <authorList>
            <person name="Palmer J.M."/>
            <person name="Drees K.P."/>
            <person name="Foster J.T."/>
            <person name="Lindner D.L."/>
        </authorList>
    </citation>
    <scope>NUCLEOTIDE SEQUENCE [LARGE SCALE GENOMIC DNA]</scope>
    <source>
        <strain evidence="10">UAMH 10579</strain>
    </source>
</reference>
<evidence type="ECO:0000256" key="3">
    <source>
        <dbReference type="ARBA" id="ARBA00022448"/>
    </source>
</evidence>
<proteinExistence type="inferred from homology"/>
<keyword evidence="6 7" id="KW-0472">Membrane</keyword>
<feature type="transmembrane region" description="Helical" evidence="8">
    <location>
        <begin position="350"/>
        <end position="372"/>
    </location>
</feature>
<evidence type="ECO:0000313" key="10">
    <source>
        <dbReference type="Proteomes" id="UP000091956"/>
    </source>
</evidence>
<feature type="transmembrane region" description="Helical" evidence="8">
    <location>
        <begin position="90"/>
        <end position="113"/>
    </location>
</feature>
<accession>A0A1B8GV25</accession>
<feature type="transmembrane region" description="Helical" evidence="8">
    <location>
        <begin position="119"/>
        <end position="141"/>
    </location>
</feature>
<feature type="transmembrane region" description="Helical" evidence="8">
    <location>
        <begin position="499"/>
        <end position="515"/>
    </location>
</feature>
<dbReference type="RefSeq" id="XP_018133383.1">
    <property type="nucleotide sequence ID" value="XM_018271608.2"/>
</dbReference>
<feature type="transmembrane region" description="Helical" evidence="8">
    <location>
        <begin position="162"/>
        <end position="183"/>
    </location>
</feature>
<keyword evidence="5 8" id="KW-1133">Transmembrane helix</keyword>
<dbReference type="PANTHER" id="PTHR31806:SF7">
    <property type="entry name" value="TRANSPORTER, PUTATIVE (AFU_ORTHOLOGUE AFUA_2G04690)-RELATED"/>
    <property type="match status" value="1"/>
</dbReference>
<evidence type="ECO:0000256" key="4">
    <source>
        <dbReference type="ARBA" id="ARBA00022692"/>
    </source>
</evidence>
<dbReference type="GO" id="GO:0005886">
    <property type="term" value="C:plasma membrane"/>
    <property type="evidence" value="ECO:0007669"/>
    <property type="project" value="TreeGrafter"/>
</dbReference>
<keyword evidence="3 7" id="KW-0813">Transport</keyword>
<dbReference type="PANTHER" id="PTHR31806">
    <property type="entry name" value="PURINE-CYTOSINE PERMEASE FCY2-RELATED"/>
    <property type="match status" value="1"/>
</dbReference>
<dbReference type="PIRSF" id="PIRSF002744">
    <property type="entry name" value="Pur-cyt_permease"/>
    <property type="match status" value="1"/>
</dbReference>
<keyword evidence="10" id="KW-1185">Reference proteome</keyword>
<dbReference type="AlphaFoldDB" id="A0A1B8GV25"/>
<dbReference type="InterPro" id="IPR001248">
    <property type="entry name" value="Pur-cyt_permease"/>
</dbReference>
<feature type="transmembrane region" description="Helical" evidence="8">
    <location>
        <begin position="418"/>
        <end position="439"/>
    </location>
</feature>
<protein>
    <recommendedName>
        <fullName evidence="11">Purine-cytosine permease</fullName>
    </recommendedName>
</protein>
<evidence type="ECO:0000256" key="6">
    <source>
        <dbReference type="ARBA" id="ARBA00023136"/>
    </source>
</evidence>
<keyword evidence="4 8" id="KW-0812">Transmembrane</keyword>
<feature type="transmembrane region" description="Helical" evidence="8">
    <location>
        <begin position="195"/>
        <end position="217"/>
    </location>
</feature>
<feature type="transmembrane region" description="Helical" evidence="8">
    <location>
        <begin position="384"/>
        <end position="406"/>
    </location>
</feature>
<dbReference type="InterPro" id="IPR026030">
    <property type="entry name" value="Pur-cyt_permease_Fcy2/21/22"/>
</dbReference>
<dbReference type="GO" id="GO:0022857">
    <property type="term" value="F:transmembrane transporter activity"/>
    <property type="evidence" value="ECO:0007669"/>
    <property type="project" value="InterPro"/>
</dbReference>
<organism evidence="9 10">
    <name type="scientific">Pseudogymnoascus verrucosus</name>
    <dbReference type="NCBI Taxonomy" id="342668"/>
    <lineage>
        <taxon>Eukaryota</taxon>
        <taxon>Fungi</taxon>
        <taxon>Dikarya</taxon>
        <taxon>Ascomycota</taxon>
        <taxon>Pezizomycotina</taxon>
        <taxon>Leotiomycetes</taxon>
        <taxon>Thelebolales</taxon>
        <taxon>Thelebolaceae</taxon>
        <taxon>Pseudogymnoascus</taxon>
    </lineage>
</organism>
<dbReference type="GO" id="GO:0000329">
    <property type="term" value="C:fungal-type vacuole membrane"/>
    <property type="evidence" value="ECO:0007669"/>
    <property type="project" value="TreeGrafter"/>
</dbReference>
<dbReference type="STRING" id="342668.A0A1B8GV25"/>
<feature type="transmembrane region" description="Helical" evidence="8">
    <location>
        <begin position="224"/>
        <end position="245"/>
    </location>
</feature>
<dbReference type="EMBL" id="KV460211">
    <property type="protein sequence ID" value="OBT99650.1"/>
    <property type="molecule type" value="Genomic_DNA"/>
</dbReference>
<dbReference type="Pfam" id="PF02133">
    <property type="entry name" value="Transp_cyt_pur"/>
    <property type="match status" value="1"/>
</dbReference>
<evidence type="ECO:0000256" key="2">
    <source>
        <dbReference type="ARBA" id="ARBA00008974"/>
    </source>
</evidence>
<dbReference type="Proteomes" id="UP000091956">
    <property type="component" value="Unassembled WGS sequence"/>
</dbReference>
<name>A0A1B8GV25_9PEZI</name>
<comment type="subcellular location">
    <subcellularLocation>
        <location evidence="1">Membrane</location>
        <topology evidence="1">Multi-pass membrane protein</topology>
    </subcellularLocation>
</comment>
<evidence type="ECO:0000256" key="1">
    <source>
        <dbReference type="ARBA" id="ARBA00004141"/>
    </source>
</evidence>
<feature type="transmembrane region" description="Helical" evidence="8">
    <location>
        <begin position="265"/>
        <end position="285"/>
    </location>
</feature>
<feature type="transmembrane region" description="Helical" evidence="8">
    <location>
        <begin position="460"/>
        <end position="479"/>
    </location>
</feature>
<sequence length="525" mass="57300">MAEKSIAATVPGSGRLQDEEQGSVHVCEYVSPAHGLGELEVMAMRERIPILRKLRAIEAWLDKKFGIETTGADRIPENERQPPSIFNMMFFWFSMLISPGTITMGLLGPIYSLSVNESIIITIFGSAIGSIIPAFTASLCAPTGLRQIATSRYAFGIWGSKICGLLNILVNLGFGTISCIVAGELISAVSGGKVTIVVGIVILSVTAYIISFFGFRIIHRYEQVAWVVILIFICVEYGQAAKYYSPTPGLSYSSGQDKTGAALSYFALIFGTSAGWCSMSGDYYVHYPADISRWFVFWMTWIGLTVPSCFMIILGNLYGGILLTNKAMADIYDNGGIGALILATMSPDGWSKFVCVMFTMSMVASLTAIYYSSSLSIQLWGKHFMAVPRFIWNSLLAAISLALAWGGRENLIGVISNFLSLLGYWTTCFGVILAIETFWFRPRNGGYDLEGWQDQDRMPLGIAACVSLALGLGVSFLGMNQTWFVGPAAKAIGQYGGDLGNYFTLVAVCFSYPVLRHHEIKLTGR</sequence>
<evidence type="ECO:0000256" key="5">
    <source>
        <dbReference type="ARBA" id="ARBA00022989"/>
    </source>
</evidence>
<dbReference type="Gene3D" id="1.10.4160.10">
    <property type="entry name" value="Hydantoin permease"/>
    <property type="match status" value="1"/>
</dbReference>